<evidence type="ECO:0000256" key="2">
    <source>
        <dbReference type="ARBA" id="ARBA00022448"/>
    </source>
</evidence>
<comment type="similarity">
    <text evidence="1 4">Belongs to the bacterial solute-binding protein 3 family.</text>
</comment>
<feature type="domain" description="Solute-binding protein family 3/N-terminal" evidence="7">
    <location>
        <begin position="83"/>
        <end position="306"/>
    </location>
</feature>
<feature type="region of interest" description="Disordered" evidence="5">
    <location>
        <begin position="27"/>
        <end position="75"/>
    </location>
</feature>
<keyword evidence="2" id="KW-0813">Transport</keyword>
<sequence>MARGKVAALVAAVALLAAGCGSAGTPADPAPVGDVQAPLPAGVGGGDTGSGSGADNNCDTRSLSPNGSIPSGSTMDKIRDRGRLIAGVDQTNFLFGFLNPSSGNLEGFDIEIVKQIAASIFGRWEGHIQWVAIPSSAREDVLKDHQVDIVVRTYSITCTRMKDVAFSAPYYQAGQAVLAAKNSGIRGLQDLGGKRVCAAKNSTSLSTISSAPSRPVPVSVNNWSDCLVLIQQGQVDAISTDDVILAGMARQDPNLEVVGEPFTREFYGVGIPLGQDDMVRFVNAVLENVRNGSAWQNTYKYWIEPALGPGSPPSVSYR</sequence>
<name>A0A3N2GY23_9PSEU</name>
<protein>
    <submittedName>
        <fullName evidence="8">Amino acid ABC transporter substrate-binding protein (PAAT family)</fullName>
    </submittedName>
</protein>
<evidence type="ECO:0000256" key="4">
    <source>
        <dbReference type="RuleBase" id="RU003744"/>
    </source>
</evidence>
<dbReference type="SUPFAM" id="SSF53850">
    <property type="entry name" value="Periplasmic binding protein-like II"/>
    <property type="match status" value="1"/>
</dbReference>
<evidence type="ECO:0000259" key="7">
    <source>
        <dbReference type="SMART" id="SM00062"/>
    </source>
</evidence>
<comment type="caution">
    <text evidence="8">The sequence shown here is derived from an EMBL/GenBank/DDBJ whole genome shotgun (WGS) entry which is preliminary data.</text>
</comment>
<dbReference type="InterPro" id="IPR001638">
    <property type="entry name" value="Solute-binding_3/MltF_N"/>
</dbReference>
<dbReference type="GO" id="GO:0005576">
    <property type="term" value="C:extracellular region"/>
    <property type="evidence" value="ECO:0007669"/>
    <property type="project" value="TreeGrafter"/>
</dbReference>
<dbReference type="PANTHER" id="PTHR30085:SF6">
    <property type="entry name" value="ABC TRANSPORTER GLUTAMINE-BINDING PROTEIN GLNH"/>
    <property type="match status" value="1"/>
</dbReference>
<dbReference type="InterPro" id="IPR051455">
    <property type="entry name" value="Bact_solute-bind_prot3"/>
</dbReference>
<keyword evidence="3 6" id="KW-0732">Signal</keyword>
<dbReference type="PROSITE" id="PS51257">
    <property type="entry name" value="PROKAR_LIPOPROTEIN"/>
    <property type="match status" value="1"/>
</dbReference>
<feature type="signal peptide" evidence="6">
    <location>
        <begin position="1"/>
        <end position="23"/>
    </location>
</feature>
<gene>
    <name evidence="8" type="ORF">EDD35_3815</name>
</gene>
<keyword evidence="9" id="KW-1185">Reference proteome</keyword>
<evidence type="ECO:0000256" key="3">
    <source>
        <dbReference type="ARBA" id="ARBA00022729"/>
    </source>
</evidence>
<evidence type="ECO:0000313" key="8">
    <source>
        <dbReference type="EMBL" id="ROS41457.1"/>
    </source>
</evidence>
<proteinExistence type="inferred from homology"/>
<evidence type="ECO:0000313" key="9">
    <source>
        <dbReference type="Proteomes" id="UP000274843"/>
    </source>
</evidence>
<evidence type="ECO:0000256" key="1">
    <source>
        <dbReference type="ARBA" id="ARBA00010333"/>
    </source>
</evidence>
<feature type="chain" id="PRO_5039049645" evidence="6">
    <location>
        <begin position="24"/>
        <end position="318"/>
    </location>
</feature>
<dbReference type="EMBL" id="RKHY01000001">
    <property type="protein sequence ID" value="ROS41457.1"/>
    <property type="molecule type" value="Genomic_DNA"/>
</dbReference>
<dbReference type="GeneID" id="301845166"/>
<dbReference type="PROSITE" id="PS01039">
    <property type="entry name" value="SBP_BACTERIAL_3"/>
    <property type="match status" value="1"/>
</dbReference>
<dbReference type="SMART" id="SM00062">
    <property type="entry name" value="PBPb"/>
    <property type="match status" value="1"/>
</dbReference>
<accession>A0A3N2GY23</accession>
<reference evidence="8 9" key="1">
    <citation type="submission" date="2018-11" db="EMBL/GenBank/DDBJ databases">
        <title>Sequencing the genomes of 1000 actinobacteria strains.</title>
        <authorList>
            <person name="Klenk H.-P."/>
        </authorList>
    </citation>
    <scope>NUCLEOTIDE SEQUENCE [LARGE SCALE GENOMIC DNA]</scope>
    <source>
        <strain evidence="8 9">DSM 44348</strain>
    </source>
</reference>
<dbReference type="InterPro" id="IPR018313">
    <property type="entry name" value="SBP_3_CS"/>
</dbReference>
<dbReference type="GO" id="GO:0030288">
    <property type="term" value="C:outer membrane-bounded periplasmic space"/>
    <property type="evidence" value="ECO:0007669"/>
    <property type="project" value="TreeGrafter"/>
</dbReference>
<dbReference type="PANTHER" id="PTHR30085">
    <property type="entry name" value="AMINO ACID ABC TRANSPORTER PERMEASE"/>
    <property type="match status" value="1"/>
</dbReference>
<dbReference type="Proteomes" id="UP000274843">
    <property type="component" value="Unassembled WGS sequence"/>
</dbReference>
<dbReference type="CDD" id="cd13690">
    <property type="entry name" value="PBP2_GluB"/>
    <property type="match status" value="1"/>
</dbReference>
<evidence type="ECO:0000256" key="5">
    <source>
        <dbReference type="SAM" id="MobiDB-lite"/>
    </source>
</evidence>
<feature type="compositionally biased region" description="Gly residues" evidence="5">
    <location>
        <begin position="42"/>
        <end position="52"/>
    </location>
</feature>
<dbReference type="Gene3D" id="3.40.190.10">
    <property type="entry name" value="Periplasmic binding protein-like II"/>
    <property type="match status" value="2"/>
</dbReference>
<dbReference type="AlphaFoldDB" id="A0A3N2GY23"/>
<dbReference type="GO" id="GO:0006865">
    <property type="term" value="P:amino acid transport"/>
    <property type="evidence" value="ECO:0007669"/>
    <property type="project" value="TreeGrafter"/>
</dbReference>
<dbReference type="Pfam" id="PF00497">
    <property type="entry name" value="SBP_bac_3"/>
    <property type="match status" value="1"/>
</dbReference>
<feature type="compositionally biased region" description="Polar residues" evidence="5">
    <location>
        <begin position="57"/>
        <end position="74"/>
    </location>
</feature>
<organism evidence="8 9">
    <name type="scientific">Amycolatopsis thermoflava</name>
    <dbReference type="NCBI Taxonomy" id="84480"/>
    <lineage>
        <taxon>Bacteria</taxon>
        <taxon>Bacillati</taxon>
        <taxon>Actinomycetota</taxon>
        <taxon>Actinomycetes</taxon>
        <taxon>Pseudonocardiales</taxon>
        <taxon>Pseudonocardiaceae</taxon>
        <taxon>Amycolatopsis</taxon>
        <taxon>Amycolatopsis methanolica group</taxon>
    </lineage>
</organism>
<evidence type="ECO:0000256" key="6">
    <source>
        <dbReference type="SAM" id="SignalP"/>
    </source>
</evidence>
<dbReference type="RefSeq" id="WP_027933475.1">
    <property type="nucleotide sequence ID" value="NZ_CBDRBK010000005.1"/>
</dbReference>